<proteinExistence type="predicted"/>
<accession>A0A1M6UNH7</accession>
<dbReference type="STRING" id="156994.SAMN04488028_107203"/>
<dbReference type="Proteomes" id="UP000184474">
    <property type="component" value="Unassembled WGS sequence"/>
</dbReference>
<evidence type="ECO:0000313" key="2">
    <source>
        <dbReference type="Proteomes" id="UP000184474"/>
    </source>
</evidence>
<sequence>MGEMEKTKRGKYEIMIQNLDMPSNLSSIYRTLQKFCCSVFGQHDTNAVSSEGNFWRGQGLN</sequence>
<gene>
    <name evidence="1" type="ORF">SAMN04488028_107203</name>
</gene>
<keyword evidence="2" id="KW-1185">Reference proteome</keyword>
<reference evidence="2" key="1">
    <citation type="submission" date="2016-11" db="EMBL/GenBank/DDBJ databases">
        <authorList>
            <person name="Varghese N."/>
            <person name="Submissions S."/>
        </authorList>
    </citation>
    <scope>NUCLEOTIDE SEQUENCE [LARGE SCALE GENOMIC DNA]</scope>
    <source>
        <strain evidence="2">DSM 26134</strain>
    </source>
</reference>
<dbReference type="AlphaFoldDB" id="A0A1M6UNH7"/>
<organism evidence="1 2">
    <name type="scientific">Reichenbachiella agariperforans</name>
    <dbReference type="NCBI Taxonomy" id="156994"/>
    <lineage>
        <taxon>Bacteria</taxon>
        <taxon>Pseudomonadati</taxon>
        <taxon>Bacteroidota</taxon>
        <taxon>Cytophagia</taxon>
        <taxon>Cytophagales</taxon>
        <taxon>Reichenbachiellaceae</taxon>
        <taxon>Reichenbachiella</taxon>
    </lineage>
</organism>
<dbReference type="EMBL" id="FRAA01000007">
    <property type="protein sequence ID" value="SHK70736.1"/>
    <property type="molecule type" value="Genomic_DNA"/>
</dbReference>
<protein>
    <submittedName>
        <fullName evidence="1">Uncharacterized protein</fullName>
    </submittedName>
</protein>
<evidence type="ECO:0000313" key="1">
    <source>
        <dbReference type="EMBL" id="SHK70736.1"/>
    </source>
</evidence>
<name>A0A1M6UNH7_REIAG</name>